<dbReference type="EMBL" id="BAAACA010000004">
    <property type="protein sequence ID" value="GAA0579580.1"/>
    <property type="molecule type" value="Genomic_DNA"/>
</dbReference>
<evidence type="ECO:0000313" key="2">
    <source>
        <dbReference type="Proteomes" id="UP001500668"/>
    </source>
</evidence>
<proteinExistence type="predicted"/>
<name>A0ABN1F157_9ACTN</name>
<sequence length="61" mass="6853">MTYGLGLTLIVLPSLARQQPGSAYRGKLTRQILSAIWRVPRLYEARFRPVIDVVAVPMEAL</sequence>
<dbReference type="Proteomes" id="UP001500668">
    <property type="component" value="Unassembled WGS sequence"/>
</dbReference>
<evidence type="ECO:0000313" key="1">
    <source>
        <dbReference type="EMBL" id="GAA0579580.1"/>
    </source>
</evidence>
<reference evidence="1 2" key="1">
    <citation type="journal article" date="2019" name="Int. J. Syst. Evol. Microbiol.">
        <title>The Global Catalogue of Microorganisms (GCM) 10K type strain sequencing project: providing services to taxonomists for standard genome sequencing and annotation.</title>
        <authorList>
            <consortium name="The Broad Institute Genomics Platform"/>
            <consortium name="The Broad Institute Genome Sequencing Center for Infectious Disease"/>
            <person name="Wu L."/>
            <person name="Ma J."/>
        </authorList>
    </citation>
    <scope>NUCLEOTIDE SEQUENCE [LARGE SCALE GENOMIC DNA]</scope>
    <source>
        <strain evidence="1 2">JCM 5067</strain>
    </source>
</reference>
<keyword evidence="2" id="KW-1185">Reference proteome</keyword>
<gene>
    <name evidence="1" type="ORF">GCM10010394_05170</name>
</gene>
<accession>A0ABN1F157</accession>
<comment type="caution">
    <text evidence="1">The sequence shown here is derived from an EMBL/GenBank/DDBJ whole genome shotgun (WGS) entry which is preliminary data.</text>
</comment>
<organism evidence="1 2">
    <name type="scientific">Streptomyces crystallinus</name>
    <dbReference type="NCBI Taxonomy" id="68191"/>
    <lineage>
        <taxon>Bacteria</taxon>
        <taxon>Bacillati</taxon>
        <taxon>Actinomycetota</taxon>
        <taxon>Actinomycetes</taxon>
        <taxon>Kitasatosporales</taxon>
        <taxon>Streptomycetaceae</taxon>
        <taxon>Streptomyces</taxon>
    </lineage>
</organism>
<protein>
    <submittedName>
        <fullName evidence="1">Uncharacterized protein</fullName>
    </submittedName>
</protein>